<evidence type="ECO:0000313" key="2">
    <source>
        <dbReference type="Proteomes" id="UP000320948"/>
    </source>
</evidence>
<organism evidence="1 2">
    <name type="scientific">Blastochloris viridis</name>
    <name type="common">Rhodopseudomonas viridis</name>
    <dbReference type="NCBI Taxonomy" id="1079"/>
    <lineage>
        <taxon>Bacteria</taxon>
        <taxon>Pseudomonadati</taxon>
        <taxon>Pseudomonadota</taxon>
        <taxon>Alphaproteobacteria</taxon>
        <taxon>Hyphomicrobiales</taxon>
        <taxon>Blastochloridaceae</taxon>
        <taxon>Blastochloris</taxon>
    </lineage>
</organism>
<accession>A0A6N4R629</accession>
<evidence type="ECO:0000313" key="1">
    <source>
        <dbReference type="EMBL" id="TKW62013.1"/>
    </source>
</evidence>
<dbReference type="AlphaFoldDB" id="A0A6N4R629"/>
<sequence>MTSIGWDQLGFGFTIEMREDGTPWIKVVDPWYNRADDIRSEGAITLRLQPYASYAEAREIANFLNSRLFNGSTPILALHEKEGKVTCHA</sequence>
<comment type="caution">
    <text evidence="1">The sequence shown here is derived from an EMBL/GenBank/DDBJ whole genome shotgun (WGS) entry which is preliminary data.</text>
</comment>
<dbReference type="Proteomes" id="UP000320948">
    <property type="component" value="Unassembled WGS sequence"/>
</dbReference>
<dbReference type="EMBL" id="VAFM01000001">
    <property type="protein sequence ID" value="TKW62013.1"/>
    <property type="molecule type" value="Genomic_DNA"/>
</dbReference>
<protein>
    <submittedName>
        <fullName evidence="1">Uncharacterized protein</fullName>
    </submittedName>
</protein>
<gene>
    <name evidence="1" type="ORF">DI628_05170</name>
</gene>
<name>A0A6N4R629_BLAVI</name>
<reference evidence="1 2" key="1">
    <citation type="journal article" date="2017" name="Nat. Commun.">
        <title>In situ click chemistry generation of cyclooxygenase-2 inhibitors.</title>
        <authorList>
            <person name="Bhardwaj A."/>
            <person name="Kaur J."/>
            <person name="Wuest M."/>
            <person name="Wuest F."/>
        </authorList>
    </citation>
    <scope>NUCLEOTIDE SEQUENCE [LARGE SCALE GENOMIC DNA]</scope>
    <source>
        <strain evidence="1">S2_018_000_R2_106</strain>
    </source>
</reference>
<proteinExistence type="predicted"/>